<dbReference type="AlphaFoldDB" id="A0A857N8N2"/>
<dbReference type="Proteomes" id="UP000463983">
    <property type="component" value="Chromosome"/>
</dbReference>
<protein>
    <recommendedName>
        <fullName evidence="3">Tetratricopeptide repeat protein</fullName>
    </recommendedName>
</protein>
<evidence type="ECO:0000313" key="1">
    <source>
        <dbReference type="EMBL" id="QHO63683.1"/>
    </source>
</evidence>
<accession>A0A857N8N2</accession>
<reference evidence="2" key="1">
    <citation type="journal article" date="2020" name="Microorganisms">
        <title>Complete Genome of a Member of a New Bacterial Lineage in the Microgenomates Group Reveals an Unusual Nucleotide Composition Disparity Between Two Strands of DNA and Limited Metabolic Potential.</title>
        <authorList>
            <person name="Kadnikov V.V."/>
            <person name="Mardanov A.V."/>
            <person name="Beletsky A.V."/>
            <person name="Karnachuk O.V."/>
            <person name="Ravin N.V."/>
        </authorList>
    </citation>
    <scope>NUCLEOTIDE SEQUENCE [LARGE SCALE GENOMIC DNA]</scope>
</reference>
<dbReference type="InterPro" id="IPR011990">
    <property type="entry name" value="TPR-like_helical_dom_sf"/>
</dbReference>
<dbReference type="InterPro" id="IPR019734">
    <property type="entry name" value="TPR_rpt"/>
</dbReference>
<proteinExistence type="predicted"/>
<dbReference type="EMBL" id="CP047901">
    <property type="protein sequence ID" value="QHO63683.1"/>
    <property type="molecule type" value="Genomic_DNA"/>
</dbReference>
<dbReference type="Gene3D" id="1.25.40.10">
    <property type="entry name" value="Tetratricopeptide repeat domain"/>
    <property type="match status" value="1"/>
</dbReference>
<evidence type="ECO:0008006" key="3">
    <source>
        <dbReference type="Google" id="ProtNLM"/>
    </source>
</evidence>
<keyword evidence="2" id="KW-1185">Reference proteome</keyword>
<dbReference type="SMART" id="SM00028">
    <property type="entry name" value="TPR"/>
    <property type="match status" value="1"/>
</dbReference>
<evidence type="ECO:0000313" key="2">
    <source>
        <dbReference type="Proteomes" id="UP000463983"/>
    </source>
</evidence>
<gene>
    <name evidence="1" type="ORF">MICH65_0702</name>
</gene>
<dbReference type="SUPFAM" id="SSF48452">
    <property type="entry name" value="TPR-like"/>
    <property type="match status" value="1"/>
</dbReference>
<dbReference type="KEGG" id="caqa:MICH65_0702"/>
<name>A0A857N8N2_9BACT</name>
<sequence length="235" mass="26673">MNPNLPDLINKSIKAALSQSWTEAIDLNLHILQHKPNDIPTLNRLAKAYEKSYEPDKAKKTYQKVLKLDRFNNIAISNLSRIKKSPPRTPSSDITNSHPQKTFSFIEEPGKTKTASLTKLAPKQVINSLDTSQVVILKPYRRRISVFTTQGTCIGSLPDDLSRYLLRLIKLGNKYEAAIRNISRSQIEIFIREIHKSKRLKGLPSFPLKDTKNYFALLPTDPIAEVPLELPESET</sequence>
<organism evidence="1 2">
    <name type="scientific">Candidatus Chazhemtobacterium aquaticus</name>
    <dbReference type="NCBI Taxonomy" id="2715735"/>
    <lineage>
        <taxon>Bacteria</taxon>
        <taxon>Candidatus Chazhemtobacteraceae</taxon>
        <taxon>Candidatus Chazhemtobacterium</taxon>
    </lineage>
</organism>